<evidence type="ECO:0000259" key="5">
    <source>
        <dbReference type="PROSITE" id="PS50122"/>
    </source>
</evidence>
<evidence type="ECO:0000313" key="7">
    <source>
        <dbReference type="Proteomes" id="UP001596505"/>
    </source>
</evidence>
<feature type="active site" evidence="4">
    <location>
        <position position="133"/>
    </location>
</feature>
<dbReference type="SUPFAM" id="SSF52738">
    <property type="entry name" value="Methylesterase CheB, C-terminal domain"/>
    <property type="match status" value="1"/>
</dbReference>
<evidence type="ECO:0000256" key="2">
    <source>
        <dbReference type="ARBA" id="ARBA00039140"/>
    </source>
</evidence>
<evidence type="ECO:0000313" key="6">
    <source>
        <dbReference type="EMBL" id="MFC7392569.1"/>
    </source>
</evidence>
<dbReference type="PANTHER" id="PTHR42872">
    <property type="entry name" value="PROTEIN-GLUTAMATE METHYLESTERASE/PROTEIN-GLUTAMINE GLUTAMINASE"/>
    <property type="match status" value="1"/>
</dbReference>
<keyword evidence="1 4" id="KW-0378">Hydrolase</keyword>
<comment type="caution">
    <text evidence="6">The sequence shown here is derived from an EMBL/GenBank/DDBJ whole genome shotgun (WGS) entry which is preliminary data.</text>
</comment>
<dbReference type="InterPro" id="IPR035909">
    <property type="entry name" value="CheB_C"/>
</dbReference>
<keyword evidence="4" id="KW-0145">Chemotaxis</keyword>
<evidence type="ECO:0000256" key="3">
    <source>
        <dbReference type="ARBA" id="ARBA00048267"/>
    </source>
</evidence>
<dbReference type="PROSITE" id="PS50122">
    <property type="entry name" value="CHEB"/>
    <property type="match status" value="1"/>
</dbReference>
<name>A0ABW2PT27_9BACL</name>
<feature type="active site" evidence="4">
    <location>
        <position position="10"/>
    </location>
</feature>
<dbReference type="InterPro" id="IPR000673">
    <property type="entry name" value="Sig_transdc_resp-reg_Me-estase"/>
</dbReference>
<dbReference type="EC" id="3.1.1.61" evidence="2"/>
<dbReference type="Gene3D" id="3.40.50.180">
    <property type="entry name" value="Methylesterase CheB, C-terminal domain"/>
    <property type="match status" value="1"/>
</dbReference>
<keyword evidence="7" id="KW-1185">Reference proteome</keyword>
<feature type="domain" description="CheB-type methylesterase" evidence="5">
    <location>
        <begin position="1"/>
        <end position="192"/>
    </location>
</feature>
<dbReference type="PANTHER" id="PTHR42872:SF6">
    <property type="entry name" value="PROTEIN-GLUTAMATE METHYLESTERASE_PROTEIN-GLUTAMINE GLUTAMINASE"/>
    <property type="match status" value="1"/>
</dbReference>
<evidence type="ECO:0000256" key="1">
    <source>
        <dbReference type="ARBA" id="ARBA00022801"/>
    </source>
</evidence>
<evidence type="ECO:0000256" key="4">
    <source>
        <dbReference type="PROSITE-ProRule" id="PRU00050"/>
    </source>
</evidence>
<dbReference type="Proteomes" id="UP001596505">
    <property type="component" value="Unassembled WGS sequence"/>
</dbReference>
<protein>
    <recommendedName>
        <fullName evidence="2">protein-glutamate methylesterase</fullName>
        <ecNumber evidence="2">3.1.1.61</ecNumber>
    </recommendedName>
</protein>
<dbReference type="CDD" id="cd16432">
    <property type="entry name" value="CheB_Rec"/>
    <property type="match status" value="1"/>
</dbReference>
<reference evidence="7" key="1">
    <citation type="journal article" date="2019" name="Int. J. Syst. Evol. Microbiol.">
        <title>The Global Catalogue of Microorganisms (GCM) 10K type strain sequencing project: providing services to taxonomists for standard genome sequencing and annotation.</title>
        <authorList>
            <consortium name="The Broad Institute Genomics Platform"/>
            <consortium name="The Broad Institute Genome Sequencing Center for Infectious Disease"/>
            <person name="Wu L."/>
            <person name="Ma J."/>
        </authorList>
    </citation>
    <scope>NUCLEOTIDE SEQUENCE [LARGE SCALE GENOMIC DNA]</scope>
    <source>
        <strain evidence="7">CGMCC 1.16305</strain>
    </source>
</reference>
<gene>
    <name evidence="6" type="ORF">ACFQRG_06180</name>
</gene>
<accession>A0ABW2PT27</accession>
<proteinExistence type="predicted"/>
<dbReference type="EMBL" id="JBHTCO010000004">
    <property type="protein sequence ID" value="MFC7392569.1"/>
    <property type="molecule type" value="Genomic_DNA"/>
</dbReference>
<dbReference type="Pfam" id="PF01339">
    <property type="entry name" value="CheB_methylest"/>
    <property type="match status" value="1"/>
</dbReference>
<sequence>MKKIVCIGASTGGPRALQRVIPRIPRGVPSPILIVQHMPPKFTKSFAERLDRISQLTVCEANNGETIKNGRVYIAPGGYHMGVKHRGSSPKIVIHDAPPIHNVKPSVDMLFQSIAGLEGYQVIAAVLTGMGKDGSQGLKALKYHVSTYAIAESKESAIVYGMPKAAVETGLIDQISHIDTISTDICRQLNFSGS</sequence>
<feature type="active site" evidence="4">
    <location>
        <position position="37"/>
    </location>
</feature>
<organism evidence="6 7">
    <name type="scientific">Scopulibacillus cellulosilyticus</name>
    <dbReference type="NCBI Taxonomy" id="2665665"/>
    <lineage>
        <taxon>Bacteria</taxon>
        <taxon>Bacillati</taxon>
        <taxon>Bacillota</taxon>
        <taxon>Bacilli</taxon>
        <taxon>Bacillales</taxon>
        <taxon>Sporolactobacillaceae</taxon>
        <taxon>Scopulibacillus</taxon>
    </lineage>
</organism>
<dbReference type="RefSeq" id="WP_380964791.1">
    <property type="nucleotide sequence ID" value="NZ_JBHTCO010000004.1"/>
</dbReference>
<comment type="catalytic activity">
    <reaction evidence="3">
        <text>[protein]-L-glutamate 5-O-methyl ester + H2O = L-glutamyl-[protein] + methanol + H(+)</text>
        <dbReference type="Rhea" id="RHEA:23236"/>
        <dbReference type="Rhea" id="RHEA-COMP:10208"/>
        <dbReference type="Rhea" id="RHEA-COMP:10311"/>
        <dbReference type="ChEBI" id="CHEBI:15377"/>
        <dbReference type="ChEBI" id="CHEBI:15378"/>
        <dbReference type="ChEBI" id="CHEBI:17790"/>
        <dbReference type="ChEBI" id="CHEBI:29973"/>
        <dbReference type="ChEBI" id="CHEBI:82795"/>
        <dbReference type="EC" id="3.1.1.61"/>
    </reaction>
</comment>